<dbReference type="EMBL" id="JANPWB010000011">
    <property type="protein sequence ID" value="KAJ1127347.1"/>
    <property type="molecule type" value="Genomic_DNA"/>
</dbReference>
<gene>
    <name evidence="2" type="ORF">NDU88_005750</name>
</gene>
<feature type="region of interest" description="Disordered" evidence="1">
    <location>
        <begin position="54"/>
        <end position="82"/>
    </location>
</feature>
<dbReference type="Proteomes" id="UP001066276">
    <property type="component" value="Chromosome 7"/>
</dbReference>
<evidence type="ECO:0000313" key="3">
    <source>
        <dbReference type="Proteomes" id="UP001066276"/>
    </source>
</evidence>
<organism evidence="2 3">
    <name type="scientific">Pleurodeles waltl</name>
    <name type="common">Iberian ribbed newt</name>
    <dbReference type="NCBI Taxonomy" id="8319"/>
    <lineage>
        <taxon>Eukaryota</taxon>
        <taxon>Metazoa</taxon>
        <taxon>Chordata</taxon>
        <taxon>Craniata</taxon>
        <taxon>Vertebrata</taxon>
        <taxon>Euteleostomi</taxon>
        <taxon>Amphibia</taxon>
        <taxon>Batrachia</taxon>
        <taxon>Caudata</taxon>
        <taxon>Salamandroidea</taxon>
        <taxon>Salamandridae</taxon>
        <taxon>Pleurodelinae</taxon>
        <taxon>Pleurodeles</taxon>
    </lineage>
</organism>
<name>A0AAV7PGB9_PLEWA</name>
<evidence type="ECO:0000313" key="2">
    <source>
        <dbReference type="EMBL" id="KAJ1127347.1"/>
    </source>
</evidence>
<keyword evidence="3" id="KW-1185">Reference proteome</keyword>
<protein>
    <submittedName>
        <fullName evidence="2">Uncharacterized protein</fullName>
    </submittedName>
</protein>
<proteinExistence type="predicted"/>
<dbReference type="AlphaFoldDB" id="A0AAV7PGB9"/>
<accession>A0AAV7PGB9</accession>
<reference evidence="2" key="1">
    <citation type="journal article" date="2022" name="bioRxiv">
        <title>Sequencing and chromosome-scale assembly of the giantPleurodeles waltlgenome.</title>
        <authorList>
            <person name="Brown T."/>
            <person name="Elewa A."/>
            <person name="Iarovenko S."/>
            <person name="Subramanian E."/>
            <person name="Araus A.J."/>
            <person name="Petzold A."/>
            <person name="Susuki M."/>
            <person name="Suzuki K.-i.T."/>
            <person name="Hayashi T."/>
            <person name="Toyoda A."/>
            <person name="Oliveira C."/>
            <person name="Osipova E."/>
            <person name="Leigh N.D."/>
            <person name="Simon A."/>
            <person name="Yun M.H."/>
        </authorList>
    </citation>
    <scope>NUCLEOTIDE SEQUENCE</scope>
    <source>
        <strain evidence="2">20211129_DDA</strain>
        <tissue evidence="2">Liver</tissue>
    </source>
</reference>
<evidence type="ECO:0000256" key="1">
    <source>
        <dbReference type="SAM" id="MobiDB-lite"/>
    </source>
</evidence>
<sequence length="82" mass="8476">MDLIDTSWPGHTAIVSTGVPSLELRLDRETKTGGAAEDAASFPPEAYYQGAVASCHGTQAHSPAPIPQGPDAPRSGPAAHER</sequence>
<comment type="caution">
    <text evidence="2">The sequence shown here is derived from an EMBL/GenBank/DDBJ whole genome shotgun (WGS) entry which is preliminary data.</text>
</comment>